<dbReference type="EMBL" id="BK015652">
    <property type="protein sequence ID" value="DAE18185.1"/>
    <property type="molecule type" value="Genomic_DNA"/>
</dbReference>
<accession>A0A8S5QHC2</accession>
<sequence length="122" mass="14755">MSVIKELISEWVLYLKLCVYVEVMNHIQRSSTQYYQYVVNKSFKELFRVYGDFVDKSYENICSKIEKEIDTTDDEVSKQYLRAYREGLKKQYTCGRNLRIQAMNDCDTFMKELKCYEFIKKD</sequence>
<evidence type="ECO:0000313" key="1">
    <source>
        <dbReference type="EMBL" id="DAE18185.1"/>
    </source>
</evidence>
<organism evidence="1">
    <name type="scientific">Myoviridae sp. ctdNl2</name>
    <dbReference type="NCBI Taxonomy" id="2825140"/>
    <lineage>
        <taxon>Viruses</taxon>
        <taxon>Duplodnaviria</taxon>
        <taxon>Heunggongvirae</taxon>
        <taxon>Uroviricota</taxon>
        <taxon>Caudoviricetes</taxon>
    </lineage>
</organism>
<reference evidence="1" key="1">
    <citation type="journal article" date="2021" name="Proc. Natl. Acad. Sci. U.S.A.">
        <title>A Catalog of Tens of Thousands of Viruses from Human Metagenomes Reveals Hidden Associations with Chronic Diseases.</title>
        <authorList>
            <person name="Tisza M.J."/>
            <person name="Buck C.B."/>
        </authorList>
    </citation>
    <scope>NUCLEOTIDE SEQUENCE</scope>
    <source>
        <strain evidence="1">CtdNl2</strain>
    </source>
</reference>
<proteinExistence type="predicted"/>
<name>A0A8S5QHC2_9CAUD</name>
<protein>
    <submittedName>
        <fullName evidence="1">Uncharacterized protein</fullName>
    </submittedName>
</protein>